<dbReference type="InterPro" id="IPR033138">
    <property type="entry name" value="Cu_oxidase_CS"/>
</dbReference>
<dbReference type="PANTHER" id="PTHR11709:SF361">
    <property type="entry name" value="IRON TRANSPORT MULTICOPPER OXIDASE FET3"/>
    <property type="match status" value="1"/>
</dbReference>
<dbReference type="Pfam" id="PF07732">
    <property type="entry name" value="Cu-oxidase_3"/>
    <property type="match status" value="1"/>
</dbReference>
<keyword evidence="10" id="KW-0560">Oxidoreductase</keyword>
<feature type="domain" description="Plastocyanin-like" evidence="19">
    <location>
        <begin position="161"/>
        <end position="306"/>
    </location>
</feature>
<dbReference type="FunFam" id="2.60.40.420:FF:000025">
    <property type="entry name" value="FET5p Multicopper oxidase"/>
    <property type="match status" value="1"/>
</dbReference>
<evidence type="ECO:0000256" key="17">
    <source>
        <dbReference type="SAM" id="Phobius"/>
    </source>
</evidence>
<feature type="transmembrane region" description="Helical" evidence="17">
    <location>
        <begin position="557"/>
        <end position="577"/>
    </location>
</feature>
<dbReference type="InterPro" id="IPR008972">
    <property type="entry name" value="Cupredoxin"/>
</dbReference>
<evidence type="ECO:0000256" key="2">
    <source>
        <dbReference type="ARBA" id="ARBA00022448"/>
    </source>
</evidence>
<evidence type="ECO:0000256" key="15">
    <source>
        <dbReference type="ARBA" id="ARBA00023180"/>
    </source>
</evidence>
<keyword evidence="5 17" id="KW-0812">Transmembrane</keyword>
<dbReference type="Pfam" id="PF07731">
    <property type="entry name" value="Cu-oxidase_2"/>
    <property type="match status" value="1"/>
</dbReference>
<evidence type="ECO:0008006" key="24">
    <source>
        <dbReference type="Google" id="ProtNLM"/>
    </source>
</evidence>
<evidence type="ECO:0000256" key="12">
    <source>
        <dbReference type="ARBA" id="ARBA00023008"/>
    </source>
</evidence>
<evidence type="ECO:0000259" key="21">
    <source>
        <dbReference type="Pfam" id="PF07732"/>
    </source>
</evidence>
<evidence type="ECO:0000256" key="7">
    <source>
        <dbReference type="ARBA" id="ARBA00022729"/>
    </source>
</evidence>
<evidence type="ECO:0000259" key="20">
    <source>
        <dbReference type="Pfam" id="PF07731"/>
    </source>
</evidence>
<dbReference type="InterPro" id="IPR045087">
    <property type="entry name" value="Cu-oxidase_fam"/>
</dbReference>
<keyword evidence="4" id="KW-0410">Iron transport</keyword>
<dbReference type="CDD" id="cd13851">
    <property type="entry name" value="CuRO_1_Fet3p"/>
    <property type="match status" value="1"/>
</dbReference>
<evidence type="ECO:0000256" key="11">
    <source>
        <dbReference type="ARBA" id="ARBA00023004"/>
    </source>
</evidence>
<keyword evidence="9 17" id="KW-1133">Transmembrane helix</keyword>
<dbReference type="CDD" id="cd13877">
    <property type="entry name" value="CuRO_2_Fet3p_like"/>
    <property type="match status" value="1"/>
</dbReference>
<evidence type="ECO:0000256" key="10">
    <source>
        <dbReference type="ARBA" id="ARBA00023002"/>
    </source>
</evidence>
<evidence type="ECO:0000256" key="6">
    <source>
        <dbReference type="ARBA" id="ARBA00022723"/>
    </source>
</evidence>
<dbReference type="FunFam" id="2.60.40.420:FF:000024">
    <property type="entry name" value="FET5p Multicopper oxidase"/>
    <property type="match status" value="1"/>
</dbReference>
<dbReference type="PROSITE" id="PS00079">
    <property type="entry name" value="MULTICOPPER_OXIDASE1"/>
    <property type="match status" value="1"/>
</dbReference>
<protein>
    <recommendedName>
        <fullName evidence="24">Iron transport multicopper oxidase FET3</fullName>
    </recommendedName>
</protein>
<comment type="subcellular location">
    <subcellularLocation>
        <location evidence="16">Cell membrane</location>
        <topology evidence="16">Single-pass type I membrane protein</topology>
        <orientation evidence="16">Extracellular side</orientation>
    </subcellularLocation>
</comment>
<dbReference type="GO" id="GO:0005507">
    <property type="term" value="F:copper ion binding"/>
    <property type="evidence" value="ECO:0007669"/>
    <property type="project" value="InterPro"/>
</dbReference>
<evidence type="ECO:0000256" key="18">
    <source>
        <dbReference type="SAM" id="SignalP"/>
    </source>
</evidence>
<dbReference type="GO" id="GO:0010106">
    <property type="term" value="P:cellular response to iron ion starvation"/>
    <property type="evidence" value="ECO:0007669"/>
    <property type="project" value="TreeGrafter"/>
</dbReference>
<evidence type="ECO:0000313" key="23">
    <source>
        <dbReference type="Proteomes" id="UP001271007"/>
    </source>
</evidence>
<evidence type="ECO:0000256" key="8">
    <source>
        <dbReference type="ARBA" id="ARBA00022737"/>
    </source>
</evidence>
<dbReference type="InterPro" id="IPR011707">
    <property type="entry name" value="Cu-oxidase-like_N"/>
</dbReference>
<keyword evidence="7 18" id="KW-0732">Signal</keyword>
<keyword evidence="8" id="KW-0677">Repeat</keyword>
<dbReference type="CDD" id="cd13899">
    <property type="entry name" value="CuRO_3_Fet3p"/>
    <property type="match status" value="1"/>
</dbReference>
<evidence type="ECO:0000256" key="13">
    <source>
        <dbReference type="ARBA" id="ARBA00023065"/>
    </source>
</evidence>
<dbReference type="InterPro" id="IPR011706">
    <property type="entry name" value="Cu-oxidase_C"/>
</dbReference>
<dbReference type="GO" id="GO:0033573">
    <property type="term" value="C:high-affinity iron permease complex"/>
    <property type="evidence" value="ECO:0007669"/>
    <property type="project" value="TreeGrafter"/>
</dbReference>
<keyword evidence="14 17" id="KW-0472">Membrane</keyword>
<keyword evidence="23" id="KW-1185">Reference proteome</keyword>
<keyword evidence="12" id="KW-0186">Copper</keyword>
<dbReference type="Proteomes" id="UP001271007">
    <property type="component" value="Unassembled WGS sequence"/>
</dbReference>
<keyword evidence="6" id="KW-0479">Metal-binding</keyword>
<comment type="caution">
    <text evidence="22">The sequence shown here is derived from an EMBL/GenBank/DDBJ whole genome shotgun (WGS) entry which is preliminary data.</text>
</comment>
<dbReference type="InterPro" id="IPR044130">
    <property type="entry name" value="CuRO_2_Fet3-like"/>
</dbReference>
<dbReference type="EMBL" id="JAWDJX010000003">
    <property type="protein sequence ID" value="KAK3057378.1"/>
    <property type="molecule type" value="Genomic_DNA"/>
</dbReference>
<dbReference type="InterPro" id="IPR002355">
    <property type="entry name" value="Cu_oxidase_Cu_BS"/>
</dbReference>
<evidence type="ECO:0000256" key="3">
    <source>
        <dbReference type="ARBA" id="ARBA00022475"/>
    </source>
</evidence>
<feature type="signal peptide" evidence="18">
    <location>
        <begin position="1"/>
        <end position="26"/>
    </location>
</feature>
<keyword evidence="15" id="KW-0325">Glycoprotein</keyword>
<evidence type="ECO:0000256" key="4">
    <source>
        <dbReference type="ARBA" id="ARBA00022496"/>
    </source>
</evidence>
<dbReference type="GO" id="GO:0033215">
    <property type="term" value="P:reductive iron assimilation"/>
    <property type="evidence" value="ECO:0007669"/>
    <property type="project" value="TreeGrafter"/>
</dbReference>
<feature type="domain" description="Plastocyanin-like" evidence="20">
    <location>
        <begin position="367"/>
        <end position="499"/>
    </location>
</feature>
<evidence type="ECO:0000256" key="9">
    <source>
        <dbReference type="ARBA" id="ARBA00022989"/>
    </source>
</evidence>
<dbReference type="AlphaFoldDB" id="A0AAJ0LW47"/>
<evidence type="ECO:0000256" key="16">
    <source>
        <dbReference type="ARBA" id="ARBA00037814"/>
    </source>
</evidence>
<dbReference type="GO" id="GO:0004322">
    <property type="term" value="F:ferroxidase activity"/>
    <property type="evidence" value="ECO:0007669"/>
    <property type="project" value="TreeGrafter"/>
</dbReference>
<evidence type="ECO:0000313" key="22">
    <source>
        <dbReference type="EMBL" id="KAK3057378.1"/>
    </source>
</evidence>
<keyword evidence="3" id="KW-1003">Cell membrane</keyword>
<organism evidence="22 23">
    <name type="scientific">Extremus antarcticus</name>
    <dbReference type="NCBI Taxonomy" id="702011"/>
    <lineage>
        <taxon>Eukaryota</taxon>
        <taxon>Fungi</taxon>
        <taxon>Dikarya</taxon>
        <taxon>Ascomycota</taxon>
        <taxon>Pezizomycotina</taxon>
        <taxon>Dothideomycetes</taxon>
        <taxon>Dothideomycetidae</taxon>
        <taxon>Mycosphaerellales</taxon>
        <taxon>Extremaceae</taxon>
        <taxon>Extremus</taxon>
    </lineage>
</organism>
<keyword evidence="11" id="KW-0408">Iron</keyword>
<evidence type="ECO:0000256" key="14">
    <source>
        <dbReference type="ARBA" id="ARBA00023136"/>
    </source>
</evidence>
<dbReference type="PANTHER" id="PTHR11709">
    <property type="entry name" value="MULTI-COPPER OXIDASE"/>
    <property type="match status" value="1"/>
</dbReference>
<reference evidence="22" key="1">
    <citation type="submission" date="2023-04" db="EMBL/GenBank/DDBJ databases">
        <title>Black Yeasts Isolated from many extreme environments.</title>
        <authorList>
            <person name="Coleine C."/>
            <person name="Stajich J.E."/>
            <person name="Selbmann L."/>
        </authorList>
    </citation>
    <scope>NUCLEOTIDE SEQUENCE</scope>
    <source>
        <strain evidence="22">CCFEE 5312</strain>
    </source>
</reference>
<evidence type="ECO:0000256" key="1">
    <source>
        <dbReference type="ARBA" id="ARBA00010609"/>
    </source>
</evidence>
<gene>
    <name evidence="22" type="ORF">LTR09_001561</name>
</gene>
<keyword evidence="2" id="KW-0813">Transport</keyword>
<evidence type="ECO:0000259" key="19">
    <source>
        <dbReference type="Pfam" id="PF00394"/>
    </source>
</evidence>
<feature type="chain" id="PRO_5042467997" description="Iron transport multicopper oxidase FET3" evidence="18">
    <location>
        <begin position="27"/>
        <end position="601"/>
    </location>
</feature>
<dbReference type="Pfam" id="PF00394">
    <property type="entry name" value="Cu-oxidase"/>
    <property type="match status" value="1"/>
</dbReference>
<feature type="domain" description="Plastocyanin-like" evidence="21">
    <location>
        <begin position="35"/>
        <end position="151"/>
    </location>
</feature>
<sequence length="601" mass="66302">MALSLSNFLVCLLTLLPKGLLHSVDAATVTHDFNVGWVRANPDGMAERPVIGINGQWPLPLLNFTKGDRVIVNLHNQLGNQSTSAHFHGLYQNGTNDMDGPVGVTQCNIPPGHSMTYNFTVDQHGTYWYHSHTRGQYPDGWRGQFIVHDPENPYRGQFDEEVAFTVSDWYHDEMPGLLAGFINYKNPTGAEPVPKSALMNDTTDFTMAVEPGKTYFFRLTNIGAFAGQYFWIEGHTMKIIEVDGVYTEPAEADMIYLTAAQRYSFLVTAKDDSSSNFAMVSSMDEDLFDVVPPELNPNVTGWLMYDASAPKPTAKFVDAFRPFDDFSLQPEDGLELFDHADYSFNLDLKMDNLGDGANYAFFNDITYTTPVVPTLYSVLTTGDKADDPTVYGAYTNSHVLKKNDIIELILNSNDPGKHPFHLHGHNFQLVHRGAAGAGFYNASREHSFPATPMRRDTVMVNPNSNFVIRFRADNPGVWLFHCHINWHLDTGLAATMIEIPLELQKTLSVPEDHLDVCRASRTHTSGNAAGNTVDLLDLNGQNTSPAPLPAGFTARGIVALVFSCLSAFLGIGMIAWYGSAPLGAAELESAKRFIAKAGGTK</sequence>
<dbReference type="InterPro" id="IPR001117">
    <property type="entry name" value="Cu-oxidase_2nd"/>
</dbReference>
<dbReference type="SUPFAM" id="SSF49503">
    <property type="entry name" value="Cupredoxins"/>
    <property type="match status" value="3"/>
</dbReference>
<dbReference type="Gene3D" id="2.60.40.420">
    <property type="entry name" value="Cupredoxins - blue copper proteins"/>
    <property type="match status" value="3"/>
</dbReference>
<name>A0AAJ0LW47_9PEZI</name>
<evidence type="ECO:0000256" key="5">
    <source>
        <dbReference type="ARBA" id="ARBA00022692"/>
    </source>
</evidence>
<keyword evidence="13" id="KW-0406">Ion transport</keyword>
<proteinExistence type="inferred from homology"/>
<dbReference type="FunFam" id="2.60.40.420:FF:000022">
    <property type="entry name" value="FET5p Multicopper oxidase"/>
    <property type="match status" value="1"/>
</dbReference>
<dbReference type="PROSITE" id="PS00080">
    <property type="entry name" value="MULTICOPPER_OXIDASE2"/>
    <property type="match status" value="1"/>
</dbReference>
<comment type="similarity">
    <text evidence="1">Belongs to the multicopper oxidase family.</text>
</comment>
<accession>A0AAJ0LW47</accession>